<reference evidence="2" key="1">
    <citation type="submission" date="2018-05" db="EMBL/GenBank/DDBJ databases">
        <authorList>
            <person name="Lanie J.A."/>
            <person name="Ng W.-L."/>
            <person name="Kazmierczak K.M."/>
            <person name="Andrzejewski T.M."/>
            <person name="Davidsen T.M."/>
            <person name="Wayne K.J."/>
            <person name="Tettelin H."/>
            <person name="Glass J.I."/>
            <person name="Rusch D."/>
            <person name="Podicherti R."/>
            <person name="Tsui H.-C.T."/>
            <person name="Winkler M.E."/>
        </authorList>
    </citation>
    <scope>NUCLEOTIDE SEQUENCE</scope>
</reference>
<name>A0A382S4Z2_9ZZZZ</name>
<dbReference type="InterPro" id="IPR029058">
    <property type="entry name" value="AB_hydrolase_fold"/>
</dbReference>
<gene>
    <name evidence="2" type="ORF">METZ01_LOCUS357409</name>
</gene>
<feature type="non-terminal residue" evidence="2">
    <location>
        <position position="1"/>
    </location>
</feature>
<organism evidence="2">
    <name type="scientific">marine metagenome</name>
    <dbReference type="NCBI Taxonomy" id="408172"/>
    <lineage>
        <taxon>unclassified sequences</taxon>
        <taxon>metagenomes</taxon>
        <taxon>ecological metagenomes</taxon>
    </lineage>
</organism>
<dbReference type="Gene3D" id="3.40.50.1820">
    <property type="entry name" value="alpha/beta hydrolase"/>
    <property type="match status" value="1"/>
</dbReference>
<dbReference type="PANTHER" id="PTHR37946:SF1">
    <property type="entry name" value="SLL1969 PROTEIN"/>
    <property type="match status" value="1"/>
</dbReference>
<evidence type="ECO:0000313" key="2">
    <source>
        <dbReference type="EMBL" id="SVD04555.1"/>
    </source>
</evidence>
<dbReference type="EMBL" id="UINC01126217">
    <property type="protein sequence ID" value="SVD04555.1"/>
    <property type="molecule type" value="Genomic_DNA"/>
</dbReference>
<dbReference type="InterPro" id="IPR000073">
    <property type="entry name" value="AB_hydrolase_1"/>
</dbReference>
<sequence length="219" mass="23898">VAAIASHTRENESVLLIPGLWMVGDVMRVLAHQLRDAGFTTETFSYRMLRAGLEANCRRLQQRISSSSHQRLHLVGHSLGGVLALQTLNRYPAAITGRVVCLGSPLLNTIAGRSLATSRIGSRMLGRTLPEAVFEHPLEIWRGAQDLGVVAGSVGAGLGMLVTRRLKRPHDGVVEIAETCLPGITDHIELRVNHLGLLLSKDAARQTAHFLHHGRFRHA</sequence>
<proteinExistence type="predicted"/>
<accession>A0A382S4Z2</accession>
<protein>
    <recommendedName>
        <fullName evidence="1">AB hydrolase-1 domain-containing protein</fullName>
    </recommendedName>
</protein>
<feature type="domain" description="AB hydrolase-1" evidence="1">
    <location>
        <begin position="14"/>
        <end position="121"/>
    </location>
</feature>
<dbReference type="SUPFAM" id="SSF53474">
    <property type="entry name" value="alpha/beta-Hydrolases"/>
    <property type="match status" value="1"/>
</dbReference>
<dbReference type="AlphaFoldDB" id="A0A382S4Z2"/>
<dbReference type="PANTHER" id="PTHR37946">
    <property type="entry name" value="SLL1969 PROTEIN"/>
    <property type="match status" value="1"/>
</dbReference>
<dbReference type="Pfam" id="PF12697">
    <property type="entry name" value="Abhydrolase_6"/>
    <property type="match status" value="1"/>
</dbReference>
<evidence type="ECO:0000259" key="1">
    <source>
        <dbReference type="Pfam" id="PF12697"/>
    </source>
</evidence>